<reference evidence="1" key="1">
    <citation type="submission" date="2020-07" db="EMBL/GenBank/DDBJ databases">
        <title>Ethylene signaling mediates host invasion by parasitic plants.</title>
        <authorList>
            <person name="Yoshida S."/>
        </authorList>
    </citation>
    <scope>NUCLEOTIDE SEQUENCE</scope>
    <source>
        <strain evidence="1">Okayama</strain>
    </source>
</reference>
<proteinExistence type="predicted"/>
<name>A0A830C883_9LAMI</name>
<comment type="caution">
    <text evidence="1">The sequence shown here is derived from an EMBL/GenBank/DDBJ whole genome shotgun (WGS) entry which is preliminary data.</text>
</comment>
<dbReference type="GO" id="GO:0005840">
    <property type="term" value="C:ribosome"/>
    <property type="evidence" value="ECO:0007669"/>
    <property type="project" value="UniProtKB-KW"/>
</dbReference>
<dbReference type="Proteomes" id="UP000653305">
    <property type="component" value="Unassembled WGS sequence"/>
</dbReference>
<sequence>QFGPHPTLGYGSTQFFFYSPKHSPLVQLFLSSFWISNALSQNVVLMWPIPLFCNQFRYSTCCFN</sequence>
<keyword evidence="1" id="KW-0687">Ribonucleoprotein</keyword>
<evidence type="ECO:0000313" key="2">
    <source>
        <dbReference type="Proteomes" id="UP000653305"/>
    </source>
</evidence>
<keyword evidence="2" id="KW-1185">Reference proteome</keyword>
<dbReference type="AlphaFoldDB" id="A0A830C883"/>
<evidence type="ECO:0000313" key="1">
    <source>
        <dbReference type="EMBL" id="GFP94402.1"/>
    </source>
</evidence>
<dbReference type="EMBL" id="BMAC01000348">
    <property type="protein sequence ID" value="GFP94402.1"/>
    <property type="molecule type" value="Genomic_DNA"/>
</dbReference>
<accession>A0A830C883</accession>
<organism evidence="1 2">
    <name type="scientific">Phtheirospermum japonicum</name>
    <dbReference type="NCBI Taxonomy" id="374723"/>
    <lineage>
        <taxon>Eukaryota</taxon>
        <taxon>Viridiplantae</taxon>
        <taxon>Streptophyta</taxon>
        <taxon>Embryophyta</taxon>
        <taxon>Tracheophyta</taxon>
        <taxon>Spermatophyta</taxon>
        <taxon>Magnoliopsida</taxon>
        <taxon>eudicotyledons</taxon>
        <taxon>Gunneridae</taxon>
        <taxon>Pentapetalae</taxon>
        <taxon>asterids</taxon>
        <taxon>lamiids</taxon>
        <taxon>Lamiales</taxon>
        <taxon>Orobanchaceae</taxon>
        <taxon>Orobanchaceae incertae sedis</taxon>
        <taxon>Phtheirospermum</taxon>
    </lineage>
</organism>
<gene>
    <name evidence="1" type="ORF">PHJA_001584600</name>
</gene>
<protein>
    <submittedName>
        <fullName evidence="1">50S ribosomal protein l2 chloroplastic</fullName>
    </submittedName>
</protein>
<feature type="non-terminal residue" evidence="1">
    <location>
        <position position="1"/>
    </location>
</feature>
<keyword evidence="1" id="KW-0689">Ribosomal protein</keyword>